<name>A0A1J5RYQ6_9ZZZZ</name>
<proteinExistence type="predicted"/>
<dbReference type="InterPro" id="IPR016024">
    <property type="entry name" value="ARM-type_fold"/>
</dbReference>
<accession>A0A1J5RYQ6</accession>
<dbReference type="EMBL" id="MLJW01000086">
    <property type="protein sequence ID" value="OIR01265.1"/>
    <property type="molecule type" value="Genomic_DNA"/>
</dbReference>
<comment type="caution">
    <text evidence="1">The sequence shown here is derived from an EMBL/GenBank/DDBJ whole genome shotgun (WGS) entry which is preliminary data.</text>
</comment>
<gene>
    <name evidence="1" type="ORF">GALL_167370</name>
</gene>
<reference evidence="1" key="1">
    <citation type="submission" date="2016-10" db="EMBL/GenBank/DDBJ databases">
        <title>Sequence of Gallionella enrichment culture.</title>
        <authorList>
            <person name="Poehlein A."/>
            <person name="Muehling M."/>
            <person name="Daniel R."/>
        </authorList>
    </citation>
    <scope>NUCLEOTIDE SEQUENCE</scope>
</reference>
<dbReference type="SUPFAM" id="SSF48371">
    <property type="entry name" value="ARM repeat"/>
    <property type="match status" value="1"/>
</dbReference>
<organism evidence="1">
    <name type="scientific">mine drainage metagenome</name>
    <dbReference type="NCBI Taxonomy" id="410659"/>
    <lineage>
        <taxon>unclassified sequences</taxon>
        <taxon>metagenomes</taxon>
        <taxon>ecological metagenomes</taxon>
    </lineage>
</organism>
<evidence type="ECO:0008006" key="2">
    <source>
        <dbReference type="Google" id="ProtNLM"/>
    </source>
</evidence>
<evidence type="ECO:0000313" key="1">
    <source>
        <dbReference type="EMBL" id="OIR01265.1"/>
    </source>
</evidence>
<dbReference type="AlphaFoldDB" id="A0A1J5RYQ6"/>
<sequence>MKISLSIDSKESIELSLMDAENVAGLLDDEKYTKFFTLLAEHPSSEVRSAIAFKSNWPQITYRQLARDPSIEVVRNIAFNEDAMSQFKLPLILEMVDRDVSVATNIAEWLHLVNEEVRDEVIQALLQHEDPKVVETALFFKRGH</sequence>
<dbReference type="Gene3D" id="1.25.10.10">
    <property type="entry name" value="Leucine-rich Repeat Variant"/>
    <property type="match status" value="1"/>
</dbReference>
<dbReference type="InterPro" id="IPR011989">
    <property type="entry name" value="ARM-like"/>
</dbReference>
<protein>
    <recommendedName>
        <fullName evidence="2">Leucine rich repeat variant</fullName>
    </recommendedName>
</protein>